<feature type="compositionally biased region" description="Polar residues" evidence="8">
    <location>
        <begin position="807"/>
        <end position="821"/>
    </location>
</feature>
<evidence type="ECO:0000256" key="1">
    <source>
        <dbReference type="ARBA" id="ARBA00004567"/>
    </source>
</evidence>
<keyword evidence="3" id="KW-0509">mRNA transport</keyword>
<keyword evidence="5" id="KW-0811">Translocation</keyword>
<evidence type="ECO:0000256" key="7">
    <source>
        <dbReference type="ARBA" id="ARBA00023242"/>
    </source>
</evidence>
<dbReference type="EMBL" id="MCGT01000036">
    <property type="protein sequence ID" value="ORX46736.1"/>
    <property type="molecule type" value="Genomic_DNA"/>
</dbReference>
<evidence type="ECO:0000313" key="9">
    <source>
        <dbReference type="EMBL" id="ORX46736.1"/>
    </source>
</evidence>
<sequence length="1382" mass="143969">MDPSQRKIKEPKRRLQRGASAQDLMGNFLRPQLPNESPQQPQSAPGFTPAAFGTTPNQPMGFTPTSFSSQTFGQAPDQNQPVFSFGTPAPAAESASAMFNRPAFGSQQPSNASTPPAFGSPSASSAFGTPASSSSYAFPSSNTQSPAMPSAFSPFGSSTPSIVEIDEPQQAQPTSSTSSFGFSSSPLVSTSQSTAAPTGFQFTAPIGSDASKSSTPATTSAFSPASSFISTSSFVMVNKDDSMDTSDSSEKKPTAFGSTFTIPTSSPSPGFGFPPKKEDKAESSKFVFGVPAQASDKPDTTNKPVYTFGASPTTQSDTPAAKPAFQFGVPATTNTTDKSSTATPPSHTSFGSFGFTPNKEITVRDEDKAAKDNGSTPAVENEPSFSFGAQQKKPDDKPEPTKASFSFGTPAKEASDKAEPTKATFSFGAPAKEASDKSEPTKATFSFGTPAKEASDKSEPTKATFSFGTPAKKDFATAEAPEKPAATPSLPSWGKPDASKPPIDPALTQVSRPSPFGMPAPSPVTAKVTEGSDAEKQKDSTAKPATFSFGSTTTATTSPDDGSDSKTEDVADKHKDAAKPSPFSSPFGFGEMRSSSKETTDARKRTAPVSSPVGFSFGTAAGTPKEHDDDDNNDRDDNIDESKKSSAEPSKDITDKDGSHPKPFMFASPSSFSYGFSSASTPPTKDTEKDDAKSMSLPVALGMAAAVVATAALENNDTDKKELPNAQPFTFGSSPATPSQAAIQTPASTTPPKPTFSFGCTPPVSKPAEVPAKTEAPAKPPFTFGTPSSTTSTLPKSTEEPAKSDSAKPTFTFGTATSTPQEPAKPTFTFGTPSQPEEPSKSTFVFSEPSKPVEPTKAIFAFGAPSKPEEPAKPTFTFGTPTATPSSTAKPVEEPAPTAKPVFTFGSSPSSSTTTAADASTTKAAFSFGTAPAPSFGQKRRGDDLESDRAKATTISTTDSTAAPASSSLKSFDFKFGGVDKDDKAADERPAKKAAFSSFKLPGMDLGAKTASEPPSIKPVAVSLASTSSFTFAPATSKPASASVATTAATTSAPVSSTLTAAPIPTFSFAPSTPTASAPPASTTATTTAAAASVPVTSGPGLTLPVFGSDTKKDESATSAVTATTSESASLGLSQPVKASDIFKPLESTTVPKLPALSAPKPTSSVTSSKNTFGLPESTPGAQTTLQLNIPSINQIEKTVRFAQLPTEAQNVLLEAEQFIHQQKALSRSIRARIDATSDTNIVNVNTQVSELLNHTQQLKHQLKSQMQVVDGLADEIKYQVRVTMSGKMVLDHGSTMGISKTSESQLYFVDLYHRLRSQITEYQGVVQQIDQRVQHLMTTQPHTPQDLGKLIADQNQLFLNLAGHVYDLHQQVTSLVSSQHR</sequence>
<dbReference type="GO" id="GO:0008139">
    <property type="term" value="F:nuclear localization sequence binding"/>
    <property type="evidence" value="ECO:0007669"/>
    <property type="project" value="InterPro"/>
</dbReference>
<feature type="compositionally biased region" description="Basic and acidic residues" evidence="8">
    <location>
        <begin position="640"/>
        <end position="660"/>
    </location>
</feature>
<feature type="region of interest" description="Disordered" evidence="8">
    <location>
        <begin position="239"/>
        <end position="695"/>
    </location>
</feature>
<feature type="compositionally biased region" description="Basic and acidic residues" evidence="8">
    <location>
        <begin position="471"/>
        <end position="482"/>
    </location>
</feature>
<keyword evidence="7" id="KW-0539">Nucleus</keyword>
<dbReference type="Gene3D" id="6.10.140.1350">
    <property type="match status" value="1"/>
</dbReference>
<protein>
    <recommendedName>
        <fullName evidence="11">Nucleoporin NSP1-like C-terminal domain-containing protein</fullName>
    </recommendedName>
</protein>
<feature type="compositionally biased region" description="Polar residues" evidence="8">
    <location>
        <begin position="1161"/>
        <end position="1172"/>
    </location>
</feature>
<feature type="compositionally biased region" description="Polar residues" evidence="8">
    <location>
        <begin position="373"/>
        <end position="389"/>
    </location>
</feature>
<dbReference type="InterPro" id="IPR024882">
    <property type="entry name" value="NUP58/p45/49"/>
</dbReference>
<organism evidence="9 10">
    <name type="scientific">Hesseltinella vesiculosa</name>
    <dbReference type="NCBI Taxonomy" id="101127"/>
    <lineage>
        <taxon>Eukaryota</taxon>
        <taxon>Fungi</taxon>
        <taxon>Fungi incertae sedis</taxon>
        <taxon>Mucoromycota</taxon>
        <taxon>Mucoromycotina</taxon>
        <taxon>Mucoromycetes</taxon>
        <taxon>Mucorales</taxon>
        <taxon>Cunninghamellaceae</taxon>
        <taxon>Hesseltinella</taxon>
    </lineage>
</organism>
<feature type="compositionally biased region" description="Basic and acidic residues" evidence="8">
    <location>
        <begin position="594"/>
        <end position="604"/>
    </location>
</feature>
<dbReference type="Proteomes" id="UP000242146">
    <property type="component" value="Unassembled WGS sequence"/>
</dbReference>
<dbReference type="GO" id="GO:0005643">
    <property type="term" value="C:nuclear pore"/>
    <property type="evidence" value="ECO:0007669"/>
    <property type="project" value="UniProtKB-SubCell"/>
</dbReference>
<dbReference type="GO" id="GO:0017056">
    <property type="term" value="F:structural constituent of nuclear pore"/>
    <property type="evidence" value="ECO:0007669"/>
    <property type="project" value="InterPro"/>
</dbReference>
<feature type="compositionally biased region" description="Polar residues" evidence="8">
    <location>
        <begin position="727"/>
        <end position="748"/>
    </location>
</feature>
<feature type="compositionally biased region" description="Basic and acidic residues" evidence="8">
    <location>
        <begin position="563"/>
        <end position="578"/>
    </location>
</feature>
<name>A0A1X2G6Z9_9FUNG</name>
<comment type="caution">
    <text evidence="9">The sequence shown here is derived from an EMBL/GenBank/DDBJ whole genome shotgun (WGS) entry which is preliminary data.</text>
</comment>
<evidence type="ECO:0000256" key="4">
    <source>
        <dbReference type="ARBA" id="ARBA00022927"/>
    </source>
</evidence>
<feature type="region of interest" description="Disordered" evidence="8">
    <location>
        <begin position="1072"/>
        <end position="1092"/>
    </location>
</feature>
<keyword evidence="6" id="KW-0906">Nuclear pore complex</keyword>
<dbReference type="OrthoDB" id="2538017at2759"/>
<dbReference type="STRING" id="101127.A0A1X2G6Z9"/>
<feature type="compositionally biased region" description="Basic and acidic residues" evidence="8">
    <location>
        <begin position="940"/>
        <end position="951"/>
    </location>
</feature>
<feature type="compositionally biased region" description="Low complexity" evidence="8">
    <location>
        <begin position="331"/>
        <end position="343"/>
    </location>
</feature>
<feature type="region of interest" description="Disordered" evidence="8">
    <location>
        <begin position="1152"/>
        <end position="1183"/>
    </location>
</feature>
<feature type="compositionally biased region" description="Low complexity" evidence="8">
    <location>
        <begin position="174"/>
        <end position="193"/>
    </location>
</feature>
<feature type="region of interest" description="Disordered" evidence="8">
    <location>
        <begin position="1"/>
        <end position="224"/>
    </location>
</feature>
<feature type="compositionally biased region" description="Low complexity" evidence="8">
    <location>
        <begin position="666"/>
        <end position="680"/>
    </location>
</feature>
<evidence type="ECO:0000313" key="10">
    <source>
        <dbReference type="Proteomes" id="UP000242146"/>
    </source>
</evidence>
<keyword evidence="2" id="KW-0813">Transport</keyword>
<dbReference type="GO" id="GO:0015031">
    <property type="term" value="P:protein transport"/>
    <property type="evidence" value="ECO:0007669"/>
    <property type="project" value="UniProtKB-KW"/>
</dbReference>
<feature type="compositionally biased region" description="Low complexity" evidence="8">
    <location>
        <begin position="952"/>
        <end position="966"/>
    </location>
</feature>
<feature type="compositionally biased region" description="Low complexity" evidence="8">
    <location>
        <begin position="112"/>
        <end position="141"/>
    </location>
</feature>
<evidence type="ECO:0000256" key="8">
    <source>
        <dbReference type="SAM" id="MobiDB-lite"/>
    </source>
</evidence>
<comment type="subcellular location">
    <subcellularLocation>
        <location evidence="1">Nucleus</location>
        <location evidence="1">Nuclear pore complex</location>
    </subcellularLocation>
</comment>
<dbReference type="PANTHER" id="PTHR13437:SF2">
    <property type="entry name" value="NUCLEOPORIN P58_P45"/>
    <property type="match status" value="1"/>
</dbReference>
<feature type="compositionally biased region" description="Basic and acidic residues" evidence="8">
    <location>
        <begin position="239"/>
        <end position="253"/>
    </location>
</feature>
<evidence type="ECO:0000256" key="3">
    <source>
        <dbReference type="ARBA" id="ARBA00022816"/>
    </source>
</evidence>
<evidence type="ECO:0000256" key="5">
    <source>
        <dbReference type="ARBA" id="ARBA00023010"/>
    </source>
</evidence>
<reference evidence="9 10" key="1">
    <citation type="submission" date="2016-07" db="EMBL/GenBank/DDBJ databases">
        <title>Pervasive Adenine N6-methylation of Active Genes in Fungi.</title>
        <authorList>
            <consortium name="DOE Joint Genome Institute"/>
            <person name="Mondo S.J."/>
            <person name="Dannebaum R.O."/>
            <person name="Kuo R.C."/>
            <person name="Labutti K."/>
            <person name="Haridas S."/>
            <person name="Kuo A."/>
            <person name="Salamov A."/>
            <person name="Ahrendt S.R."/>
            <person name="Lipzen A."/>
            <person name="Sullivan W."/>
            <person name="Andreopoulos W.B."/>
            <person name="Clum A."/>
            <person name="Lindquist E."/>
            <person name="Daum C."/>
            <person name="Ramamoorthy G.K."/>
            <person name="Gryganskyi A."/>
            <person name="Culley D."/>
            <person name="Magnuson J.K."/>
            <person name="James T.Y."/>
            <person name="O'Malley M.A."/>
            <person name="Stajich J.E."/>
            <person name="Spatafora J.W."/>
            <person name="Visel A."/>
            <person name="Grigoriev I.V."/>
        </authorList>
    </citation>
    <scope>NUCLEOTIDE SEQUENCE [LARGE SCALE GENOMIC DNA]</scope>
    <source>
        <strain evidence="9 10">NRRL 3301</strain>
    </source>
</reference>
<feature type="compositionally biased region" description="Low complexity" evidence="8">
    <location>
        <begin position="256"/>
        <end position="274"/>
    </location>
</feature>
<evidence type="ECO:0000256" key="2">
    <source>
        <dbReference type="ARBA" id="ARBA00022448"/>
    </source>
</evidence>
<feature type="compositionally biased region" description="Acidic residues" evidence="8">
    <location>
        <begin position="628"/>
        <end position="639"/>
    </location>
</feature>
<feature type="compositionally biased region" description="Polar residues" evidence="8">
    <location>
        <begin position="54"/>
        <end position="82"/>
    </location>
</feature>
<gene>
    <name evidence="9" type="ORF">DM01DRAFT_1410461</name>
</gene>
<feature type="compositionally biased region" description="Basic and acidic residues" evidence="8">
    <location>
        <begin position="797"/>
        <end position="806"/>
    </location>
</feature>
<accession>A0A1X2G6Z9</accession>
<evidence type="ECO:0008006" key="11">
    <source>
        <dbReference type="Google" id="ProtNLM"/>
    </source>
</evidence>
<dbReference type="PANTHER" id="PTHR13437">
    <property type="entry name" value="NUCLEOPORIN P58/P45 NUCLEOPORIN-LIKE PROTEIN 1"/>
    <property type="match status" value="1"/>
</dbReference>
<feature type="compositionally biased region" description="Polar residues" evidence="8">
    <location>
        <begin position="34"/>
        <end position="45"/>
    </location>
</feature>
<feature type="compositionally biased region" description="Low complexity" evidence="8">
    <location>
        <begin position="208"/>
        <end position="224"/>
    </location>
</feature>
<feature type="compositionally biased region" description="Polar residues" evidence="8">
    <location>
        <begin position="829"/>
        <end position="845"/>
    </location>
</feature>
<feature type="compositionally biased region" description="Low complexity" evidence="8">
    <location>
        <begin position="544"/>
        <end position="560"/>
    </location>
</feature>
<proteinExistence type="predicted"/>
<feature type="region of interest" description="Disordered" evidence="8">
    <location>
        <begin position="716"/>
        <end position="851"/>
    </location>
</feature>
<evidence type="ECO:0000256" key="6">
    <source>
        <dbReference type="ARBA" id="ARBA00023132"/>
    </source>
</evidence>
<feature type="compositionally biased region" description="Low complexity" evidence="8">
    <location>
        <begin position="781"/>
        <end position="796"/>
    </location>
</feature>
<feature type="compositionally biased region" description="Basic and acidic residues" evidence="8">
    <location>
        <begin position="361"/>
        <end position="371"/>
    </location>
</feature>
<feature type="region of interest" description="Disordered" evidence="8">
    <location>
        <begin position="864"/>
        <end position="966"/>
    </location>
</feature>
<keyword evidence="4" id="KW-0653">Protein transport</keyword>
<feature type="compositionally biased region" description="Low complexity" evidence="8">
    <location>
        <begin position="903"/>
        <end position="928"/>
    </location>
</feature>
<feature type="compositionally biased region" description="Low complexity" evidence="8">
    <location>
        <begin position="873"/>
        <end position="890"/>
    </location>
</feature>
<dbReference type="GO" id="GO:0051028">
    <property type="term" value="P:mRNA transport"/>
    <property type="evidence" value="ECO:0007669"/>
    <property type="project" value="UniProtKB-KW"/>
</dbReference>
<keyword evidence="10" id="KW-1185">Reference proteome</keyword>